<reference evidence="1 2" key="1">
    <citation type="journal article" date="2003" name="Proc. Natl. Acad. Sci. U.S.A.">
        <title>The complete genome sequence of the Arabidopsis and tomato pathogen Pseudomonas syringae pv. tomato DC3000.</title>
        <authorList>
            <person name="Buell C.R."/>
            <person name="Joardar V."/>
            <person name="Lindeberg M."/>
            <person name="Selengut J."/>
            <person name="Paulsen I.T."/>
            <person name="Gwinn M.L."/>
            <person name="Dodson R.J."/>
            <person name="Deboy R.T."/>
            <person name="Durkin A.S."/>
            <person name="Kolonay J.F."/>
            <person name="Madupu R."/>
            <person name="Daugherty S."/>
            <person name="Brinkac L."/>
            <person name="Beanan M.J."/>
            <person name="Haft D.H."/>
            <person name="Nelson W.C."/>
            <person name="Davidsen T."/>
            <person name="Zafar N."/>
            <person name="Zhou L."/>
            <person name="Liu J."/>
            <person name="Yuan Q."/>
            <person name="Khouri H."/>
            <person name="Fedorova N."/>
            <person name="Tran B."/>
            <person name="Russell D."/>
            <person name="Berry K."/>
            <person name="Utterback T."/>
            <person name="Van Aken S.E."/>
            <person name="Feldblyum T.V."/>
            <person name="D'Ascenzo M."/>
            <person name="Deng W.L."/>
            <person name="Ramos A.R."/>
            <person name="Alfano J.R."/>
            <person name="Cartinhour S."/>
            <person name="Chatterjee A.K."/>
            <person name="Delaney T.P."/>
            <person name="Lazarowitz S.G."/>
            <person name="Martin G.B."/>
            <person name="Schneider D.J."/>
            <person name="Tang X."/>
            <person name="Bender C.L."/>
            <person name="White O."/>
            <person name="Fraser C.M."/>
            <person name="Collmer A."/>
        </authorList>
    </citation>
    <scope>NUCLEOTIDE SEQUENCE [LARGE SCALE GENOMIC DNA]</scope>
    <source>
        <strain evidence="2">ATCC BAA-871 / DC3000</strain>
    </source>
</reference>
<keyword evidence="2" id="KW-1185">Reference proteome</keyword>
<dbReference type="KEGG" id="pst:PSPTO_4150"/>
<name>Q87XM7_PSESM</name>
<dbReference type="AlphaFoldDB" id="Q87XM7"/>
<protein>
    <submittedName>
        <fullName evidence="1">Uncharacterized protein</fullName>
    </submittedName>
</protein>
<gene>
    <name evidence="1" type="ordered locus">PSPTO_4150</name>
</gene>
<accession>Q87XM7</accession>
<organism evidence="1 2">
    <name type="scientific">Pseudomonas syringae pv. tomato (strain ATCC BAA-871 / DC3000)</name>
    <dbReference type="NCBI Taxonomy" id="223283"/>
    <lineage>
        <taxon>Bacteria</taxon>
        <taxon>Pseudomonadati</taxon>
        <taxon>Pseudomonadota</taxon>
        <taxon>Gammaproteobacteria</taxon>
        <taxon>Pseudomonadales</taxon>
        <taxon>Pseudomonadaceae</taxon>
        <taxon>Pseudomonas</taxon>
    </lineage>
</organism>
<dbReference type="EMBL" id="AE016853">
    <property type="protein sequence ID" value="AAO57606.1"/>
    <property type="molecule type" value="Genomic_DNA"/>
</dbReference>
<evidence type="ECO:0000313" key="1">
    <source>
        <dbReference type="EMBL" id="AAO57606.1"/>
    </source>
</evidence>
<sequence length="120" mass="13296">MSEAGLALRSRRACQTASRRPPCNEPVFCERRAGLFFDCLHVEIVICQLLLQAPFFKQIVDGASLAQVGLGRFDGRGVGFIGVSDDKVIIYVQLLIVSTHKVDSRAVTLWRLLYRQTTGG</sequence>
<proteinExistence type="predicted"/>
<dbReference type="Proteomes" id="UP000002515">
    <property type="component" value="Chromosome"/>
</dbReference>
<evidence type="ECO:0000313" key="2">
    <source>
        <dbReference type="Proteomes" id="UP000002515"/>
    </source>
</evidence>
<dbReference type="HOGENOM" id="CLU_2047696_0_0_6"/>